<dbReference type="Proteomes" id="UP001159428">
    <property type="component" value="Unassembled WGS sequence"/>
</dbReference>
<gene>
    <name evidence="1" type="ORF">PMEA_00029402</name>
</gene>
<comment type="caution">
    <text evidence="1">The sequence shown here is derived from an EMBL/GenBank/DDBJ whole genome shotgun (WGS) entry which is preliminary data.</text>
</comment>
<proteinExistence type="predicted"/>
<organism evidence="1 2">
    <name type="scientific">Pocillopora meandrina</name>
    <dbReference type="NCBI Taxonomy" id="46732"/>
    <lineage>
        <taxon>Eukaryota</taxon>
        <taxon>Metazoa</taxon>
        <taxon>Cnidaria</taxon>
        <taxon>Anthozoa</taxon>
        <taxon>Hexacorallia</taxon>
        <taxon>Scleractinia</taxon>
        <taxon>Astrocoeniina</taxon>
        <taxon>Pocilloporidae</taxon>
        <taxon>Pocillopora</taxon>
    </lineage>
</organism>
<accession>A0AAU9XQQ1</accession>
<sequence>MSVVFGGSEASPAHMKLGEVSDEALDLFTVPPTNITYTGYCIVEINPTSRMLIPGVDLKMRFTLNDPKFFMNGLTSVTTNVGLQQGDLKMKFFACIVKVRSDMYNHWKKI</sequence>
<evidence type="ECO:0000313" key="1">
    <source>
        <dbReference type="EMBL" id="CAH3156144.1"/>
    </source>
</evidence>
<name>A0AAU9XQQ1_9CNID</name>
<dbReference type="EMBL" id="CALNXJ010000060">
    <property type="protein sequence ID" value="CAH3156144.1"/>
    <property type="molecule type" value="Genomic_DNA"/>
</dbReference>
<reference evidence="1 2" key="1">
    <citation type="submission" date="2022-05" db="EMBL/GenBank/DDBJ databases">
        <authorList>
            <consortium name="Genoscope - CEA"/>
            <person name="William W."/>
        </authorList>
    </citation>
    <scope>NUCLEOTIDE SEQUENCE [LARGE SCALE GENOMIC DNA]</scope>
</reference>
<protein>
    <submittedName>
        <fullName evidence="1">Uncharacterized protein</fullName>
    </submittedName>
</protein>
<keyword evidence="2" id="KW-1185">Reference proteome</keyword>
<evidence type="ECO:0000313" key="2">
    <source>
        <dbReference type="Proteomes" id="UP001159428"/>
    </source>
</evidence>
<dbReference type="AlphaFoldDB" id="A0AAU9XQQ1"/>